<sequence length="73" mass="8155">MPPRRGVSHAASRRSAGIAFMVPAPEEPRRPMDVQKPGSWAPRSGMRRRTIALSPAGRPQPQIQRLRSSTNWI</sequence>
<name>A0A6G1C068_9ORYZ</name>
<keyword evidence="3" id="KW-1185">Reference proteome</keyword>
<proteinExistence type="predicted"/>
<protein>
    <submittedName>
        <fullName evidence="2">Uncharacterized protein</fullName>
    </submittedName>
</protein>
<evidence type="ECO:0000313" key="3">
    <source>
        <dbReference type="Proteomes" id="UP000479710"/>
    </source>
</evidence>
<feature type="region of interest" description="Disordered" evidence="1">
    <location>
        <begin position="24"/>
        <end position="45"/>
    </location>
</feature>
<evidence type="ECO:0000313" key="2">
    <source>
        <dbReference type="EMBL" id="KAF0893381.1"/>
    </source>
</evidence>
<gene>
    <name evidence="2" type="ORF">E2562_024204</name>
</gene>
<dbReference type="Proteomes" id="UP000479710">
    <property type="component" value="Unassembled WGS sequence"/>
</dbReference>
<evidence type="ECO:0000256" key="1">
    <source>
        <dbReference type="SAM" id="MobiDB-lite"/>
    </source>
</evidence>
<reference evidence="2 3" key="1">
    <citation type="submission" date="2019-11" db="EMBL/GenBank/DDBJ databases">
        <title>Whole genome sequence of Oryza granulata.</title>
        <authorList>
            <person name="Li W."/>
        </authorList>
    </citation>
    <scope>NUCLEOTIDE SEQUENCE [LARGE SCALE GENOMIC DNA]</scope>
    <source>
        <strain evidence="3">cv. Menghai</strain>
        <tissue evidence="2">Leaf</tissue>
    </source>
</reference>
<organism evidence="2 3">
    <name type="scientific">Oryza meyeriana var. granulata</name>
    <dbReference type="NCBI Taxonomy" id="110450"/>
    <lineage>
        <taxon>Eukaryota</taxon>
        <taxon>Viridiplantae</taxon>
        <taxon>Streptophyta</taxon>
        <taxon>Embryophyta</taxon>
        <taxon>Tracheophyta</taxon>
        <taxon>Spermatophyta</taxon>
        <taxon>Magnoliopsida</taxon>
        <taxon>Liliopsida</taxon>
        <taxon>Poales</taxon>
        <taxon>Poaceae</taxon>
        <taxon>BOP clade</taxon>
        <taxon>Oryzoideae</taxon>
        <taxon>Oryzeae</taxon>
        <taxon>Oryzinae</taxon>
        <taxon>Oryza</taxon>
        <taxon>Oryza meyeriana</taxon>
    </lineage>
</organism>
<dbReference type="AlphaFoldDB" id="A0A6G1C068"/>
<accession>A0A6G1C068</accession>
<comment type="caution">
    <text evidence="2">The sequence shown here is derived from an EMBL/GenBank/DDBJ whole genome shotgun (WGS) entry which is preliminary data.</text>
</comment>
<dbReference type="EMBL" id="SPHZ02000011">
    <property type="protein sequence ID" value="KAF0893381.1"/>
    <property type="molecule type" value="Genomic_DNA"/>
</dbReference>